<dbReference type="KEGG" id="mae:Maeo_1478"/>
<evidence type="ECO:0000313" key="1">
    <source>
        <dbReference type="EMBL" id="ABR57054.1"/>
    </source>
</evidence>
<keyword evidence="2" id="KW-1185">Reference proteome</keyword>
<accession>A6UX32</accession>
<protein>
    <submittedName>
        <fullName evidence="1">Uncharacterized protein</fullName>
    </submittedName>
</protein>
<dbReference type="Proteomes" id="UP000001106">
    <property type="component" value="Chromosome"/>
</dbReference>
<dbReference type="HOGENOM" id="CLU_212436_0_0_2"/>
<dbReference type="OrthoDB" id="102288at2157"/>
<sequence>MVKDVDIKDDELCKWTVIDLDNLKINKITCPNCEYIFEFVGLKIICPNCNKIIKVKN</sequence>
<gene>
    <name evidence="1" type="ordered locus">Maeo_1478</name>
</gene>
<dbReference type="EMBL" id="CP000743">
    <property type="protein sequence ID" value="ABR57054.1"/>
    <property type="molecule type" value="Genomic_DNA"/>
</dbReference>
<dbReference type="eggNOG" id="arCOG04838">
    <property type="taxonomic scope" value="Archaea"/>
</dbReference>
<dbReference type="RefSeq" id="WP_011974186.1">
    <property type="nucleotide sequence ID" value="NC_009635.1"/>
</dbReference>
<evidence type="ECO:0000313" key="2">
    <source>
        <dbReference type="Proteomes" id="UP000001106"/>
    </source>
</evidence>
<dbReference type="GeneID" id="60552743"/>
<organism evidence="1 2">
    <name type="scientific">Methanococcus aeolicus (strain ATCC BAA-1280 / DSM 17508 / OCM 812 / Nankai-3)</name>
    <dbReference type="NCBI Taxonomy" id="419665"/>
    <lineage>
        <taxon>Archaea</taxon>
        <taxon>Methanobacteriati</taxon>
        <taxon>Methanobacteriota</taxon>
        <taxon>Methanomada group</taxon>
        <taxon>Methanococci</taxon>
        <taxon>Methanococcales</taxon>
        <taxon>Methanococcaceae</taxon>
        <taxon>Methanococcus</taxon>
    </lineage>
</organism>
<dbReference type="STRING" id="419665.Maeo_1478"/>
<dbReference type="AlphaFoldDB" id="A6UX32"/>
<reference evidence="1" key="1">
    <citation type="submission" date="2007-06" db="EMBL/GenBank/DDBJ databases">
        <title>Complete sequence of Methanococcus aeolicus Nankai-3.</title>
        <authorList>
            <consortium name="US DOE Joint Genome Institute"/>
            <person name="Copeland A."/>
            <person name="Lucas S."/>
            <person name="Lapidus A."/>
            <person name="Barry K."/>
            <person name="Glavina del Rio T."/>
            <person name="Dalin E."/>
            <person name="Tice H."/>
            <person name="Pitluck S."/>
            <person name="Chain P."/>
            <person name="Malfatti S."/>
            <person name="Shin M."/>
            <person name="Vergez L."/>
            <person name="Schmutz J."/>
            <person name="Larimer F."/>
            <person name="Land M."/>
            <person name="Hauser L."/>
            <person name="Kyrpides N."/>
            <person name="Lykidis A."/>
            <person name="Sieprawska-Lupa M."/>
            <person name="Whitman W.B."/>
            <person name="Richardson P."/>
        </authorList>
    </citation>
    <scope>NUCLEOTIDE SEQUENCE [LARGE SCALE GENOMIC DNA]</scope>
    <source>
        <strain evidence="1">Nankai-3</strain>
    </source>
</reference>
<name>A6UX32_META3</name>
<proteinExistence type="predicted"/>